<organism evidence="8 9">
    <name type="scientific">Blastochloris sulfoviridis</name>
    <dbReference type="NCBI Taxonomy" id="50712"/>
    <lineage>
        <taxon>Bacteria</taxon>
        <taxon>Pseudomonadati</taxon>
        <taxon>Pseudomonadota</taxon>
        <taxon>Alphaproteobacteria</taxon>
        <taxon>Hyphomicrobiales</taxon>
        <taxon>Blastochloridaceae</taxon>
        <taxon>Blastochloris</taxon>
    </lineage>
</organism>
<dbReference type="PROSITE" id="PS50850">
    <property type="entry name" value="MFS"/>
    <property type="match status" value="1"/>
</dbReference>
<gene>
    <name evidence="8" type="ORF">F1193_13425</name>
</gene>
<feature type="transmembrane region" description="Helical" evidence="6">
    <location>
        <begin position="299"/>
        <end position="317"/>
    </location>
</feature>
<dbReference type="Gene3D" id="1.20.1250.20">
    <property type="entry name" value="MFS general substrate transporter like domains"/>
    <property type="match status" value="2"/>
</dbReference>
<keyword evidence="2" id="KW-1003">Cell membrane</keyword>
<feature type="domain" description="Major facilitator superfamily (MFS) profile" evidence="7">
    <location>
        <begin position="24"/>
        <end position="420"/>
    </location>
</feature>
<dbReference type="InterPro" id="IPR011701">
    <property type="entry name" value="MFS"/>
</dbReference>
<feature type="transmembrane region" description="Helical" evidence="6">
    <location>
        <begin position="16"/>
        <end position="38"/>
    </location>
</feature>
<dbReference type="PANTHER" id="PTHR43124">
    <property type="entry name" value="PURINE EFFLUX PUMP PBUE"/>
    <property type="match status" value="1"/>
</dbReference>
<evidence type="ECO:0000256" key="5">
    <source>
        <dbReference type="ARBA" id="ARBA00023136"/>
    </source>
</evidence>
<evidence type="ECO:0000256" key="3">
    <source>
        <dbReference type="ARBA" id="ARBA00022692"/>
    </source>
</evidence>
<dbReference type="GO" id="GO:0022857">
    <property type="term" value="F:transmembrane transporter activity"/>
    <property type="evidence" value="ECO:0007669"/>
    <property type="project" value="InterPro"/>
</dbReference>
<dbReference type="InterPro" id="IPR020846">
    <property type="entry name" value="MFS_dom"/>
</dbReference>
<feature type="transmembrane region" description="Helical" evidence="6">
    <location>
        <begin position="58"/>
        <end position="82"/>
    </location>
</feature>
<dbReference type="CDD" id="cd06174">
    <property type="entry name" value="MFS"/>
    <property type="match status" value="1"/>
</dbReference>
<feature type="transmembrane region" description="Helical" evidence="6">
    <location>
        <begin position="148"/>
        <end position="168"/>
    </location>
</feature>
<feature type="transmembrane region" description="Helical" evidence="6">
    <location>
        <begin position="271"/>
        <end position="287"/>
    </location>
</feature>
<dbReference type="InterPro" id="IPR050189">
    <property type="entry name" value="MFS_Efflux_Transporters"/>
</dbReference>
<dbReference type="EMBL" id="VWPL01000028">
    <property type="protein sequence ID" value="KAA5598245.1"/>
    <property type="molecule type" value="Genomic_DNA"/>
</dbReference>
<evidence type="ECO:0000313" key="8">
    <source>
        <dbReference type="EMBL" id="KAA5598245.1"/>
    </source>
</evidence>
<comment type="subcellular location">
    <subcellularLocation>
        <location evidence="1">Cell membrane</location>
        <topology evidence="1">Multi-pass membrane protein</topology>
    </subcellularLocation>
</comment>
<keyword evidence="9" id="KW-1185">Reference proteome</keyword>
<dbReference type="Proteomes" id="UP000323886">
    <property type="component" value="Unassembled WGS sequence"/>
</dbReference>
<evidence type="ECO:0000259" key="7">
    <source>
        <dbReference type="PROSITE" id="PS50850"/>
    </source>
</evidence>
<feature type="transmembrane region" description="Helical" evidence="6">
    <location>
        <begin position="323"/>
        <end position="341"/>
    </location>
</feature>
<dbReference type="GO" id="GO:0005886">
    <property type="term" value="C:plasma membrane"/>
    <property type="evidence" value="ECO:0007669"/>
    <property type="project" value="UniProtKB-SubCell"/>
</dbReference>
<evidence type="ECO:0000256" key="2">
    <source>
        <dbReference type="ARBA" id="ARBA00022475"/>
    </source>
</evidence>
<dbReference type="RefSeq" id="WP_150098319.1">
    <property type="nucleotide sequence ID" value="NZ_VWPL01000028.1"/>
</dbReference>
<dbReference type="Pfam" id="PF07690">
    <property type="entry name" value="MFS_1"/>
    <property type="match status" value="1"/>
</dbReference>
<sequence length="424" mass="44661">MTEGEASGAENRGARLPVVTVVVLVATCAGIYVISQFLRGSIGVIAPNLARELSLNAAEIGLLSSLFFLMFAAAQLPLGIALDRFGPRACLLGSVSLAIAGSLLFALAGNFAELLGARLLMGLGCAALLVAPLAVYARWFPPDRFSTLLGIQMAVGSLGALLATAPLARAAEAFGWRTPFLVVAAITVAGAVLAAVVIRDNPPGKAPPHNNDSLADSIRGVAHVIRIRDVWRLFLLHTCAYAMYASIQGLWGGPYLTDVYGFDLAQRGDMLLLMAVAQICGSFLWGISDRLLDSYRWPTMIGAIGSALLLLVLPLAGPLPQGWLPAWFAAFGLLAAFTPVMMAHGKSLFPPHLVGRGITLLNLANMGGVFVWQAVGGVVVDLYPTTNGAYPAAAYHMVFALQGLAMLALMVVYVGARDPRHDET</sequence>
<feature type="transmembrane region" description="Helical" evidence="6">
    <location>
        <begin position="89"/>
        <end position="109"/>
    </location>
</feature>
<keyword evidence="4 6" id="KW-1133">Transmembrane helix</keyword>
<dbReference type="PANTHER" id="PTHR43124:SF3">
    <property type="entry name" value="CHLORAMPHENICOL EFFLUX PUMP RV0191"/>
    <property type="match status" value="1"/>
</dbReference>
<evidence type="ECO:0000313" key="9">
    <source>
        <dbReference type="Proteomes" id="UP000323886"/>
    </source>
</evidence>
<evidence type="ECO:0000256" key="4">
    <source>
        <dbReference type="ARBA" id="ARBA00022989"/>
    </source>
</evidence>
<feature type="transmembrane region" description="Helical" evidence="6">
    <location>
        <begin position="353"/>
        <end position="375"/>
    </location>
</feature>
<dbReference type="AlphaFoldDB" id="A0A5M6HQV2"/>
<dbReference type="InterPro" id="IPR036259">
    <property type="entry name" value="MFS_trans_sf"/>
</dbReference>
<reference evidence="8 9" key="1">
    <citation type="submission" date="2019-09" db="EMBL/GenBank/DDBJ databases">
        <title>Draft Whole-Genome sequence of Blastochloris sulfoviridis DSM 729.</title>
        <authorList>
            <person name="Meyer T.E."/>
            <person name="Kyndt J.A."/>
        </authorList>
    </citation>
    <scope>NUCLEOTIDE SEQUENCE [LARGE SCALE GENOMIC DNA]</scope>
    <source>
        <strain evidence="8 9">DSM 729</strain>
    </source>
</reference>
<feature type="transmembrane region" description="Helical" evidence="6">
    <location>
        <begin position="180"/>
        <end position="198"/>
    </location>
</feature>
<name>A0A5M6HQV2_9HYPH</name>
<evidence type="ECO:0000256" key="1">
    <source>
        <dbReference type="ARBA" id="ARBA00004651"/>
    </source>
</evidence>
<comment type="caution">
    <text evidence="8">The sequence shown here is derived from an EMBL/GenBank/DDBJ whole genome shotgun (WGS) entry which is preliminary data.</text>
</comment>
<feature type="transmembrane region" description="Helical" evidence="6">
    <location>
        <begin position="115"/>
        <end position="136"/>
    </location>
</feature>
<dbReference type="SUPFAM" id="SSF103473">
    <property type="entry name" value="MFS general substrate transporter"/>
    <property type="match status" value="1"/>
</dbReference>
<dbReference type="OrthoDB" id="272777at2"/>
<feature type="transmembrane region" description="Helical" evidence="6">
    <location>
        <begin position="395"/>
        <end position="416"/>
    </location>
</feature>
<feature type="transmembrane region" description="Helical" evidence="6">
    <location>
        <begin position="233"/>
        <end position="251"/>
    </location>
</feature>
<keyword evidence="5 6" id="KW-0472">Membrane</keyword>
<proteinExistence type="predicted"/>
<protein>
    <submittedName>
        <fullName evidence="8">MFS transporter</fullName>
    </submittedName>
</protein>
<keyword evidence="3 6" id="KW-0812">Transmembrane</keyword>
<accession>A0A5M6HQV2</accession>
<evidence type="ECO:0000256" key="6">
    <source>
        <dbReference type="SAM" id="Phobius"/>
    </source>
</evidence>